<comment type="caution">
    <text evidence="4">The sequence shown here is derived from an EMBL/GenBank/DDBJ whole genome shotgun (WGS) entry which is preliminary data.</text>
</comment>
<feature type="compositionally biased region" description="Low complexity" evidence="1">
    <location>
        <begin position="79"/>
        <end position="95"/>
    </location>
</feature>
<dbReference type="PANTHER" id="PTHR40124">
    <property type="match status" value="1"/>
</dbReference>
<evidence type="ECO:0000313" key="4">
    <source>
        <dbReference type="EMBL" id="CAE6487585.1"/>
    </source>
</evidence>
<feature type="chain" id="PRO_5034704442" description="Polysaccharide lyase 14 domain-containing protein" evidence="2">
    <location>
        <begin position="20"/>
        <end position="404"/>
    </location>
</feature>
<feature type="domain" description="Polysaccharide lyase 14" evidence="3">
    <location>
        <begin position="179"/>
        <end position="398"/>
    </location>
</feature>
<accession>A0A8H3H8M4</accession>
<evidence type="ECO:0000313" key="5">
    <source>
        <dbReference type="Proteomes" id="UP000663888"/>
    </source>
</evidence>
<protein>
    <recommendedName>
        <fullName evidence="3">Polysaccharide lyase 14 domain-containing protein</fullName>
    </recommendedName>
</protein>
<dbReference type="Gene3D" id="2.60.120.200">
    <property type="match status" value="1"/>
</dbReference>
<dbReference type="Pfam" id="PF21294">
    <property type="entry name" value="Polysacc_lyase_14"/>
    <property type="match status" value="1"/>
</dbReference>
<feature type="signal peptide" evidence="2">
    <location>
        <begin position="1"/>
        <end position="19"/>
    </location>
</feature>
<keyword evidence="2" id="KW-0732">Signal</keyword>
<organism evidence="4 5">
    <name type="scientific">Rhizoctonia solani</name>
    <dbReference type="NCBI Taxonomy" id="456999"/>
    <lineage>
        <taxon>Eukaryota</taxon>
        <taxon>Fungi</taxon>
        <taxon>Dikarya</taxon>
        <taxon>Basidiomycota</taxon>
        <taxon>Agaricomycotina</taxon>
        <taxon>Agaricomycetes</taxon>
        <taxon>Cantharellales</taxon>
        <taxon>Ceratobasidiaceae</taxon>
        <taxon>Rhizoctonia</taxon>
    </lineage>
</organism>
<sequence length="404" mass="42843">MHFKTIVLAGLSSLAAVAALPSRASGPHDAHMIPRHHRRVHARKVEPAASKVKRCATSSSAEPDEVNPTGVYAGNAAQPTTTKKTSSSTISASEPSETETEAEPETETKSSTAEASLPTGGTGGISINDKLLALFPGGVSAKGSKWSTNPAFSGAIALSDDSLRATKMIARLSHPVVEKEGKKAMQISFAEGSYAYRSKALGGVSFYALGPASQPINDAKVLTFSFAVFFEEGFGFKNGGKLPGLYGGISDSAATGCSGGRQSDDCFSTRFMWRKNGAAELYTYLPTSAKSTNKKAVCSASNTSCDGDYGWSLGRSKWTWETGKWQTIAQKVTLNDVGKSNGEVIVYYNGAVVYEAKDIVLRTKEASVPRGAMIQTFFGGHDATWASPKDQKLWFSDLSMAVLE</sequence>
<gene>
    <name evidence="4" type="ORF">RDB_LOCUS134185</name>
</gene>
<dbReference type="InterPro" id="IPR048958">
    <property type="entry name" value="Polysacc_lyase_14"/>
</dbReference>
<evidence type="ECO:0000256" key="1">
    <source>
        <dbReference type="SAM" id="MobiDB-lite"/>
    </source>
</evidence>
<evidence type="ECO:0000256" key="2">
    <source>
        <dbReference type="SAM" id="SignalP"/>
    </source>
</evidence>
<feature type="region of interest" description="Disordered" evidence="1">
    <location>
        <begin position="38"/>
        <end position="122"/>
    </location>
</feature>
<dbReference type="EMBL" id="CAJMWX010001414">
    <property type="protein sequence ID" value="CAE6487585.1"/>
    <property type="molecule type" value="Genomic_DNA"/>
</dbReference>
<dbReference type="Proteomes" id="UP000663888">
    <property type="component" value="Unassembled WGS sequence"/>
</dbReference>
<reference evidence="4" key="1">
    <citation type="submission" date="2021-01" db="EMBL/GenBank/DDBJ databases">
        <authorList>
            <person name="Kaushik A."/>
        </authorList>
    </citation>
    <scope>NUCLEOTIDE SEQUENCE</scope>
    <source>
        <strain evidence="4">AG4-R118</strain>
    </source>
</reference>
<dbReference type="PANTHER" id="PTHR40124:SF1">
    <property type="entry name" value="DISAGGREGATASE RELATED REPEAT PROTEIN"/>
    <property type="match status" value="1"/>
</dbReference>
<dbReference type="AlphaFoldDB" id="A0A8H3H8M4"/>
<feature type="compositionally biased region" description="Acidic residues" evidence="1">
    <location>
        <begin position="96"/>
        <end position="105"/>
    </location>
</feature>
<name>A0A8H3H8M4_9AGAM</name>
<evidence type="ECO:0000259" key="3">
    <source>
        <dbReference type="Pfam" id="PF21294"/>
    </source>
</evidence>
<proteinExistence type="predicted"/>